<protein>
    <submittedName>
        <fullName evidence="1">Uncharacterized protein</fullName>
    </submittedName>
</protein>
<accession>A0A4Y2TBP9</accession>
<dbReference type="Proteomes" id="UP000499080">
    <property type="component" value="Unassembled WGS sequence"/>
</dbReference>
<comment type="caution">
    <text evidence="1">The sequence shown here is derived from an EMBL/GenBank/DDBJ whole genome shotgun (WGS) entry which is preliminary data.</text>
</comment>
<dbReference type="EMBL" id="BGPR01027478">
    <property type="protein sequence ID" value="GBN98012.1"/>
    <property type="molecule type" value="Genomic_DNA"/>
</dbReference>
<name>A0A4Y2TBP9_ARAVE</name>
<evidence type="ECO:0000313" key="1">
    <source>
        <dbReference type="EMBL" id="GBN98012.1"/>
    </source>
</evidence>
<sequence>MSIEKSTSGSGGFSHRCLRRSPRDLEGPQHLFDAHGSPKPTANLENWVMGGASNQYFACGLILSKSAIADVANPFEVLPERIALTLATPLSDIKPITKRDTSLTVPAIHLLGILLGGYHCLDPEAQLTSHAFTMLKLRHGFSFAAKCQIYTRIIFNIPYNNSTWVLTIPGISRIQRL</sequence>
<keyword evidence="2" id="KW-1185">Reference proteome</keyword>
<gene>
    <name evidence="1" type="ORF">AVEN_169137_1</name>
</gene>
<evidence type="ECO:0000313" key="2">
    <source>
        <dbReference type="Proteomes" id="UP000499080"/>
    </source>
</evidence>
<organism evidence="1 2">
    <name type="scientific">Araneus ventricosus</name>
    <name type="common">Orbweaver spider</name>
    <name type="synonym">Epeira ventricosa</name>
    <dbReference type="NCBI Taxonomy" id="182803"/>
    <lineage>
        <taxon>Eukaryota</taxon>
        <taxon>Metazoa</taxon>
        <taxon>Ecdysozoa</taxon>
        <taxon>Arthropoda</taxon>
        <taxon>Chelicerata</taxon>
        <taxon>Arachnida</taxon>
        <taxon>Araneae</taxon>
        <taxon>Araneomorphae</taxon>
        <taxon>Entelegynae</taxon>
        <taxon>Araneoidea</taxon>
        <taxon>Araneidae</taxon>
        <taxon>Araneus</taxon>
    </lineage>
</organism>
<proteinExistence type="predicted"/>
<reference evidence="1 2" key="1">
    <citation type="journal article" date="2019" name="Sci. Rep.">
        <title>Orb-weaving spider Araneus ventricosus genome elucidates the spidroin gene catalogue.</title>
        <authorList>
            <person name="Kono N."/>
            <person name="Nakamura H."/>
            <person name="Ohtoshi R."/>
            <person name="Moran D.A.P."/>
            <person name="Shinohara A."/>
            <person name="Yoshida Y."/>
            <person name="Fujiwara M."/>
            <person name="Mori M."/>
            <person name="Tomita M."/>
            <person name="Arakawa K."/>
        </authorList>
    </citation>
    <scope>NUCLEOTIDE SEQUENCE [LARGE SCALE GENOMIC DNA]</scope>
</reference>
<dbReference type="AlphaFoldDB" id="A0A4Y2TBP9"/>